<evidence type="ECO:0000313" key="2">
    <source>
        <dbReference type="EMBL" id="ONM52572.1"/>
    </source>
</evidence>
<reference evidence="2" key="1">
    <citation type="submission" date="2015-12" db="EMBL/GenBank/DDBJ databases">
        <title>Update maize B73 reference genome by single molecule sequencing technologies.</title>
        <authorList>
            <consortium name="Maize Genome Sequencing Project"/>
            <person name="Ware D."/>
        </authorList>
    </citation>
    <scope>NUCLEOTIDE SEQUENCE [LARGE SCALE GENOMIC DNA]</scope>
    <source>
        <tissue evidence="2">Seedling</tissue>
    </source>
</reference>
<accession>A0A1D6HWH7</accession>
<protein>
    <submittedName>
        <fullName evidence="2">Uncharacterized protein</fullName>
    </submittedName>
</protein>
<feature type="region of interest" description="Disordered" evidence="1">
    <location>
        <begin position="110"/>
        <end position="153"/>
    </location>
</feature>
<name>A0A1D6HWH7_MAIZE</name>
<dbReference type="InParanoid" id="A0A1D6HWH7"/>
<dbReference type="IntAct" id="A0A1D6HWH7">
    <property type="interactions" value="7"/>
</dbReference>
<sequence>MPPPIPAVEPIVSAMSPASRTTILASSSAYASTSLAPCSILTPYMLSGGCGQDAEYTHAEFGMEICILDQRQSKSVLKEEIDLLKVEPNEGEVLPEIWFCCGPVSGSRKKHLTTGRTRPNRSRTQLKATAVAMSQQECSLSDDEKQKESLLRE</sequence>
<feature type="compositionally biased region" description="Polar residues" evidence="1">
    <location>
        <begin position="122"/>
        <end position="139"/>
    </location>
</feature>
<feature type="compositionally biased region" description="Basic and acidic residues" evidence="1">
    <location>
        <begin position="142"/>
        <end position="153"/>
    </location>
</feature>
<proteinExistence type="predicted"/>
<dbReference type="EMBL" id="CM007650">
    <property type="protein sequence ID" value="ONM52572.1"/>
    <property type="molecule type" value="Genomic_DNA"/>
</dbReference>
<gene>
    <name evidence="2" type="ORF">ZEAMMB73_Zm00001d019253</name>
</gene>
<feature type="compositionally biased region" description="Basic residues" evidence="1">
    <location>
        <begin position="110"/>
        <end position="121"/>
    </location>
</feature>
<dbReference type="AlphaFoldDB" id="A0A1D6HWH7"/>
<organism evidence="2">
    <name type="scientific">Zea mays</name>
    <name type="common">Maize</name>
    <dbReference type="NCBI Taxonomy" id="4577"/>
    <lineage>
        <taxon>Eukaryota</taxon>
        <taxon>Viridiplantae</taxon>
        <taxon>Streptophyta</taxon>
        <taxon>Embryophyta</taxon>
        <taxon>Tracheophyta</taxon>
        <taxon>Spermatophyta</taxon>
        <taxon>Magnoliopsida</taxon>
        <taxon>Liliopsida</taxon>
        <taxon>Poales</taxon>
        <taxon>Poaceae</taxon>
        <taxon>PACMAD clade</taxon>
        <taxon>Panicoideae</taxon>
        <taxon>Andropogonodae</taxon>
        <taxon>Andropogoneae</taxon>
        <taxon>Tripsacinae</taxon>
        <taxon>Zea</taxon>
    </lineage>
</organism>
<evidence type="ECO:0000256" key="1">
    <source>
        <dbReference type="SAM" id="MobiDB-lite"/>
    </source>
</evidence>